<proteinExistence type="predicted"/>
<protein>
    <submittedName>
        <fullName evidence="2">Tfp pilus assembly protein PilX</fullName>
    </submittedName>
</protein>
<comment type="caution">
    <text evidence="2">The sequence shown here is derived from an EMBL/GenBank/DDBJ whole genome shotgun (WGS) entry which is preliminary data.</text>
</comment>
<dbReference type="Proteomes" id="UP000255070">
    <property type="component" value="Unassembled WGS sequence"/>
</dbReference>
<keyword evidence="1" id="KW-1133">Transmembrane helix</keyword>
<keyword evidence="1" id="KW-0812">Transmembrane</keyword>
<organism evidence="2 3">
    <name type="scientific">Comamonas testosteroni</name>
    <name type="common">Pseudomonas testosteroni</name>
    <dbReference type="NCBI Taxonomy" id="285"/>
    <lineage>
        <taxon>Bacteria</taxon>
        <taxon>Pseudomonadati</taxon>
        <taxon>Pseudomonadota</taxon>
        <taxon>Betaproteobacteria</taxon>
        <taxon>Burkholderiales</taxon>
        <taxon>Comamonadaceae</taxon>
        <taxon>Comamonas</taxon>
    </lineage>
</organism>
<evidence type="ECO:0000256" key="1">
    <source>
        <dbReference type="SAM" id="Phobius"/>
    </source>
</evidence>
<gene>
    <name evidence="2" type="ORF">NCTC10698_03496</name>
</gene>
<feature type="transmembrane region" description="Helical" evidence="1">
    <location>
        <begin position="21"/>
        <end position="42"/>
    </location>
</feature>
<sequence length="192" mass="20145">MKAVHSPTHRPRPPRQDPQRGVILLVALIVLLVMTLTGLAVVRTSTQGAGMAGSLALKQGATSGADLGLERGMAQLDALYSAGSATLEADADSGYFASHDPGAPLDWSQAKLVTEDDGLGNKVEFLIHRLCRDAGRWDAAGQSCVLPQELDCPGPSETAGSASSCNARPMYRITARATGPRSTLSLVQMTVY</sequence>
<evidence type="ECO:0000313" key="3">
    <source>
        <dbReference type="Proteomes" id="UP000255070"/>
    </source>
</evidence>
<evidence type="ECO:0000313" key="2">
    <source>
        <dbReference type="EMBL" id="SUY78579.1"/>
    </source>
</evidence>
<accession>A0A8B4S522</accession>
<keyword evidence="3" id="KW-1185">Reference proteome</keyword>
<dbReference type="AlphaFoldDB" id="A0A8B4S522"/>
<dbReference type="EMBL" id="UFXL01000001">
    <property type="protein sequence ID" value="SUY78579.1"/>
    <property type="molecule type" value="Genomic_DNA"/>
</dbReference>
<keyword evidence="1" id="KW-0472">Membrane</keyword>
<reference evidence="2 3" key="1">
    <citation type="submission" date="2018-06" db="EMBL/GenBank/DDBJ databases">
        <authorList>
            <consortium name="Pathogen Informatics"/>
            <person name="Doyle S."/>
        </authorList>
    </citation>
    <scope>NUCLEOTIDE SEQUENCE [LARGE SCALE GENOMIC DNA]</scope>
    <source>
        <strain evidence="2 3">NCTC10698</strain>
    </source>
</reference>
<name>A0A8B4S522_COMTE</name>